<dbReference type="CDD" id="cd14702">
    <property type="entry name" value="bZIP_plant_GBF1"/>
    <property type="match status" value="1"/>
</dbReference>
<dbReference type="Proteomes" id="UP001552299">
    <property type="component" value="Unassembled WGS sequence"/>
</dbReference>
<dbReference type="InterPro" id="IPR044827">
    <property type="entry name" value="GBF-like"/>
</dbReference>
<dbReference type="PANTHER" id="PTHR45967:SF38">
    <property type="entry name" value="G-BOX-BINDING FACTOR 2"/>
    <property type="match status" value="1"/>
</dbReference>
<feature type="region of interest" description="Disordered" evidence="7">
    <location>
        <begin position="386"/>
        <end position="412"/>
    </location>
</feature>
<accession>A0ABD0UBB2</accession>
<dbReference type="EMBL" id="JANQDX010000016">
    <property type="protein sequence ID" value="KAL0910069.1"/>
    <property type="molecule type" value="Genomic_DNA"/>
</dbReference>
<keyword evidence="4" id="KW-0238">DNA-binding</keyword>
<evidence type="ECO:0000259" key="8">
    <source>
        <dbReference type="PROSITE" id="PS50217"/>
    </source>
</evidence>
<feature type="compositionally biased region" description="Polar residues" evidence="7">
    <location>
        <begin position="390"/>
        <end position="412"/>
    </location>
</feature>
<proteinExistence type="inferred from homology"/>
<dbReference type="PROSITE" id="PS50217">
    <property type="entry name" value="BZIP"/>
    <property type="match status" value="1"/>
</dbReference>
<dbReference type="Gene3D" id="1.20.5.170">
    <property type="match status" value="1"/>
</dbReference>
<dbReference type="InterPro" id="IPR045314">
    <property type="entry name" value="bZIP_plant_GBF1"/>
</dbReference>
<organism evidence="9 10">
    <name type="scientific">Dendrobium thyrsiflorum</name>
    <name type="common">Pinecone-like raceme dendrobium</name>
    <name type="synonym">Orchid</name>
    <dbReference type="NCBI Taxonomy" id="117978"/>
    <lineage>
        <taxon>Eukaryota</taxon>
        <taxon>Viridiplantae</taxon>
        <taxon>Streptophyta</taxon>
        <taxon>Embryophyta</taxon>
        <taxon>Tracheophyta</taxon>
        <taxon>Spermatophyta</taxon>
        <taxon>Magnoliopsida</taxon>
        <taxon>Liliopsida</taxon>
        <taxon>Asparagales</taxon>
        <taxon>Orchidaceae</taxon>
        <taxon>Epidendroideae</taxon>
        <taxon>Malaxideae</taxon>
        <taxon>Dendrobiinae</taxon>
        <taxon>Dendrobium</taxon>
    </lineage>
</organism>
<evidence type="ECO:0000313" key="10">
    <source>
        <dbReference type="Proteomes" id="UP001552299"/>
    </source>
</evidence>
<keyword evidence="5" id="KW-0804">Transcription</keyword>
<dbReference type="GO" id="GO:0005737">
    <property type="term" value="C:cytoplasm"/>
    <property type="evidence" value="ECO:0007669"/>
    <property type="project" value="UniProtKB-ARBA"/>
</dbReference>
<keyword evidence="3" id="KW-0805">Transcription regulation</keyword>
<dbReference type="SMART" id="SM00338">
    <property type="entry name" value="BRLZ"/>
    <property type="match status" value="1"/>
</dbReference>
<dbReference type="InterPro" id="IPR012900">
    <property type="entry name" value="MFMR"/>
</dbReference>
<name>A0ABD0UBB2_DENTH</name>
<keyword evidence="10" id="KW-1185">Reference proteome</keyword>
<feature type="region of interest" description="Disordered" evidence="7">
    <location>
        <begin position="131"/>
        <end position="181"/>
    </location>
</feature>
<feature type="region of interest" description="Disordered" evidence="7">
    <location>
        <begin position="266"/>
        <end position="294"/>
    </location>
</feature>
<dbReference type="SUPFAM" id="SSF57959">
    <property type="entry name" value="Leucine zipper domain"/>
    <property type="match status" value="1"/>
</dbReference>
<dbReference type="InterPro" id="IPR046347">
    <property type="entry name" value="bZIP_sf"/>
</dbReference>
<reference evidence="9 10" key="1">
    <citation type="journal article" date="2024" name="Plant Biotechnol. J.">
        <title>Dendrobium thyrsiflorum genome and its molecular insights into genes involved in important horticultural traits.</title>
        <authorList>
            <person name="Chen B."/>
            <person name="Wang J.Y."/>
            <person name="Zheng P.J."/>
            <person name="Li K.L."/>
            <person name="Liang Y.M."/>
            <person name="Chen X.F."/>
            <person name="Zhang C."/>
            <person name="Zhao X."/>
            <person name="He X."/>
            <person name="Zhang G.Q."/>
            <person name="Liu Z.J."/>
            <person name="Xu Q."/>
        </authorList>
    </citation>
    <scope>NUCLEOTIDE SEQUENCE [LARGE SCALE GENOMIC DNA]</scope>
    <source>
        <strain evidence="9">GZMU011</strain>
    </source>
</reference>
<evidence type="ECO:0000256" key="3">
    <source>
        <dbReference type="ARBA" id="ARBA00023015"/>
    </source>
</evidence>
<gene>
    <name evidence="9" type="ORF">M5K25_020999</name>
</gene>
<evidence type="ECO:0000313" key="9">
    <source>
        <dbReference type="EMBL" id="KAL0910069.1"/>
    </source>
</evidence>
<dbReference type="InterPro" id="IPR004827">
    <property type="entry name" value="bZIP"/>
</dbReference>
<dbReference type="PROSITE" id="PS00036">
    <property type="entry name" value="BZIP_BASIC"/>
    <property type="match status" value="1"/>
</dbReference>
<evidence type="ECO:0000256" key="4">
    <source>
        <dbReference type="ARBA" id="ARBA00023125"/>
    </source>
</evidence>
<evidence type="ECO:0000256" key="2">
    <source>
        <dbReference type="ARBA" id="ARBA00007163"/>
    </source>
</evidence>
<feature type="compositionally biased region" description="Basic and acidic residues" evidence="7">
    <location>
        <begin position="268"/>
        <end position="287"/>
    </location>
</feature>
<comment type="caution">
    <text evidence="9">The sequence shown here is derived from an EMBL/GenBank/DDBJ whole genome shotgun (WGS) entry which is preliminary data.</text>
</comment>
<dbReference type="Pfam" id="PF07777">
    <property type="entry name" value="MFMR"/>
    <property type="match status" value="1"/>
</dbReference>
<dbReference type="AlphaFoldDB" id="A0ABD0UBB2"/>
<evidence type="ECO:0000256" key="6">
    <source>
        <dbReference type="ARBA" id="ARBA00023242"/>
    </source>
</evidence>
<dbReference type="Pfam" id="PF00170">
    <property type="entry name" value="bZIP_1"/>
    <property type="match status" value="1"/>
</dbReference>
<dbReference type="GO" id="GO:0000976">
    <property type="term" value="F:transcription cis-regulatory region binding"/>
    <property type="evidence" value="ECO:0007669"/>
    <property type="project" value="UniProtKB-ARBA"/>
</dbReference>
<dbReference type="PANTHER" id="PTHR45967">
    <property type="entry name" value="G-BOX-BINDING FACTOR 3-RELATED"/>
    <property type="match status" value="1"/>
</dbReference>
<dbReference type="FunFam" id="1.20.5.170:FF:000063">
    <property type="entry name" value="G-box binding factor 3"/>
    <property type="match status" value="1"/>
</dbReference>
<sequence length="412" mass="44493">MGTNQTITPSKSEKSSSIVLEQPSVHPYPDWASMQAYYGPGVPIAAPFFSAAVAPGHTHPYMWSPQPMLTHFGGPYTAICPHGLYPHPSATHIASPVNPEVPAIPSVNKEMGSEKKIKGLDKFATSIGNGIVNGPRCNEKKSSESGDNEADGSSYGSDLNSESGGNERKRNKSSEAIPNSEVQLDGYRLDLTLEAQALHFGESDSDLKTSDAPPTISLGMNASTATITGKSVCTALSANLTPGVDLRSSCVSKLKSGGEQILSTTTATDERELKQERRKQSNRESARRSRLRKQAETEELAIKVGTLTAENTTLRSEITRLTESSDKLRLQNSALMEKLRMVQIGREEDTMSDRIDDNEAPSIVIRNLLSRIDNSSPVCGAYQMEDESYDSSSGKLHQLLDSNTKSDSLTAS</sequence>
<dbReference type="GO" id="GO:0005634">
    <property type="term" value="C:nucleus"/>
    <property type="evidence" value="ECO:0007669"/>
    <property type="project" value="UniProtKB-SubCell"/>
</dbReference>
<keyword evidence="6" id="KW-0539">Nucleus</keyword>
<evidence type="ECO:0000256" key="7">
    <source>
        <dbReference type="SAM" id="MobiDB-lite"/>
    </source>
</evidence>
<protein>
    <recommendedName>
        <fullName evidence="8">BZIP domain-containing protein</fullName>
    </recommendedName>
</protein>
<feature type="compositionally biased region" description="Polar residues" evidence="7">
    <location>
        <begin position="154"/>
        <end position="164"/>
    </location>
</feature>
<comment type="similarity">
    <text evidence="2">Belongs to the bZIP family.</text>
</comment>
<feature type="domain" description="BZIP" evidence="8">
    <location>
        <begin position="272"/>
        <end position="335"/>
    </location>
</feature>
<comment type="subcellular location">
    <subcellularLocation>
        <location evidence="1">Nucleus</location>
    </subcellularLocation>
</comment>
<evidence type="ECO:0000256" key="1">
    <source>
        <dbReference type="ARBA" id="ARBA00004123"/>
    </source>
</evidence>
<evidence type="ECO:0000256" key="5">
    <source>
        <dbReference type="ARBA" id="ARBA00023163"/>
    </source>
</evidence>